<dbReference type="Pfam" id="PF01471">
    <property type="entry name" value="PG_binding_1"/>
    <property type="match status" value="1"/>
</dbReference>
<dbReference type="Proteomes" id="UP000001572">
    <property type="component" value="Chromosome"/>
</dbReference>
<dbReference type="KEGG" id="amt:Amet_2406"/>
<evidence type="ECO:0000313" key="3">
    <source>
        <dbReference type="Proteomes" id="UP000001572"/>
    </source>
</evidence>
<dbReference type="AlphaFoldDB" id="A6TQU2"/>
<proteinExistence type="predicted"/>
<dbReference type="InterPro" id="IPR036366">
    <property type="entry name" value="PGBDSf"/>
</dbReference>
<name>A6TQU2_ALKMQ</name>
<dbReference type="EMBL" id="CP000724">
    <property type="protein sequence ID" value="ABR48560.1"/>
    <property type="molecule type" value="Genomic_DNA"/>
</dbReference>
<dbReference type="eggNOG" id="COG3409">
    <property type="taxonomic scope" value="Bacteria"/>
</dbReference>
<dbReference type="SUPFAM" id="SSF47090">
    <property type="entry name" value="PGBD-like"/>
    <property type="match status" value="1"/>
</dbReference>
<reference evidence="3" key="1">
    <citation type="journal article" date="2016" name="Genome Announc.">
        <title>Complete genome sequence of Alkaliphilus metalliredigens strain QYMF, an alkaliphilic and metal-reducing bacterium isolated from borax-contaminated leachate ponds.</title>
        <authorList>
            <person name="Hwang C."/>
            <person name="Copeland A."/>
            <person name="Lucas S."/>
            <person name="Lapidus A."/>
            <person name="Barry K."/>
            <person name="Detter J.C."/>
            <person name="Glavina Del Rio T."/>
            <person name="Hammon N."/>
            <person name="Israni S."/>
            <person name="Dalin E."/>
            <person name="Tice H."/>
            <person name="Pitluck S."/>
            <person name="Chertkov O."/>
            <person name="Brettin T."/>
            <person name="Bruce D."/>
            <person name="Han C."/>
            <person name="Schmutz J."/>
            <person name="Larimer F."/>
            <person name="Land M.L."/>
            <person name="Hauser L."/>
            <person name="Kyrpides N."/>
            <person name="Mikhailova N."/>
            <person name="Ye Q."/>
            <person name="Zhou J."/>
            <person name="Richardson P."/>
            <person name="Fields M.W."/>
        </authorList>
    </citation>
    <scope>NUCLEOTIDE SEQUENCE [LARGE SCALE GENOMIC DNA]</scope>
    <source>
        <strain evidence="3">QYMF</strain>
    </source>
</reference>
<accession>A6TQU2</accession>
<dbReference type="InterPro" id="IPR002477">
    <property type="entry name" value="Peptidoglycan-bd-like"/>
</dbReference>
<keyword evidence="3" id="KW-1185">Reference proteome</keyword>
<dbReference type="HOGENOM" id="CLU_115290_0_0_9"/>
<gene>
    <name evidence="2" type="ordered locus">Amet_2406</name>
</gene>
<feature type="domain" description="Peptidoglycan binding-like" evidence="1">
    <location>
        <begin position="96"/>
        <end position="146"/>
    </location>
</feature>
<dbReference type="InterPro" id="IPR036365">
    <property type="entry name" value="PGBD-like_sf"/>
</dbReference>
<dbReference type="Gene3D" id="1.10.101.10">
    <property type="entry name" value="PGBD-like superfamily/PGBD"/>
    <property type="match status" value="1"/>
</dbReference>
<dbReference type="InterPro" id="IPR047773">
    <property type="entry name" value="YHYH_dom_bact"/>
</dbReference>
<organism evidence="2 3">
    <name type="scientific">Alkaliphilus metalliredigens (strain QYMF)</name>
    <dbReference type="NCBI Taxonomy" id="293826"/>
    <lineage>
        <taxon>Bacteria</taxon>
        <taxon>Bacillati</taxon>
        <taxon>Bacillota</taxon>
        <taxon>Clostridia</taxon>
        <taxon>Peptostreptococcales</taxon>
        <taxon>Natronincolaceae</taxon>
        <taxon>Alkaliphilus</taxon>
    </lineage>
</organism>
<dbReference type="NCBIfam" id="NF033223">
    <property type="entry name" value="YHYH_alt"/>
    <property type="match status" value="1"/>
</dbReference>
<dbReference type="STRING" id="293826.Amet_2406"/>
<evidence type="ECO:0000259" key="1">
    <source>
        <dbReference type="Pfam" id="PF01471"/>
    </source>
</evidence>
<sequence>MWNLDYRKGGGIMKKRIISILLILILLGVNVTAYAHSGRTDSSGGHRDNKNASGLGSYHYHCGGHPAHLHKNGVCPYKTTKSTATGTSTTKSTSMTIQSKLNSLGYDCGVVDGIMGLKTKAAIKAFQKDNDLTVDGIVGPQTRKALEI</sequence>
<protein>
    <submittedName>
        <fullName evidence="2">Peptidoglycan-binding domain 1 protein</fullName>
    </submittedName>
</protein>
<evidence type="ECO:0000313" key="2">
    <source>
        <dbReference type="EMBL" id="ABR48560.1"/>
    </source>
</evidence>